<evidence type="ECO:0000313" key="3">
    <source>
        <dbReference type="EMBL" id="MCB8876869.1"/>
    </source>
</evidence>
<protein>
    <submittedName>
        <fullName evidence="3">Spore coat U domain-containing protein</fullName>
    </submittedName>
</protein>
<keyword evidence="1" id="KW-0732">Signal</keyword>
<sequence>MIRSVLRGCLILLSLVVGNVLVSVSAHASVVCSDSSPSINFGSVNVTTSTGASATGSVGYTCTNYNNTAVSFDLCLGMGTPSYPGTASQPEMQGSGTLKFNLYTNAPDGTIWTTTTPISVPVSIAAGIGKSVSGTFTFYGYIPGSQTAAAGNYSAYFYNVLLGFMTGTQCGSLNGYSGLDFTLPVTAVVTNNCVVGASSDLSFGSVSATAKNVTGSNTLVVSCPSGTPYYIGLAPSNGSTTGAGVMAGTGSNTDKVPYQLRSGSASGAVWGNTATSTKVGNGVAGNGTGTSQSITVYASAASADYTPDTYTDTVTVDLNY</sequence>
<evidence type="ECO:0000313" key="4">
    <source>
        <dbReference type="Proteomes" id="UP000708298"/>
    </source>
</evidence>
<gene>
    <name evidence="3" type="ORF">ASILVAE211_16875</name>
</gene>
<name>A0A964E074_9PROT</name>
<reference evidence="3" key="1">
    <citation type="journal article" date="2021" name="Microorganisms">
        <title>Acidisoma silvae sp. nov. and Acidisomacellulosilytica sp. nov., Two Acidophilic Bacteria Isolated from Decaying Wood, Hydrolyzing Cellulose and Producing Poly-3-hydroxybutyrate.</title>
        <authorList>
            <person name="Mieszkin S."/>
            <person name="Pouder E."/>
            <person name="Uroz S."/>
            <person name="Simon-Colin C."/>
            <person name="Alain K."/>
        </authorList>
    </citation>
    <scope>NUCLEOTIDE SEQUENCE</scope>
    <source>
        <strain evidence="3">HW T2.11</strain>
    </source>
</reference>
<dbReference type="PANTHER" id="PTHR37089:SF3">
    <property type="entry name" value="EXPORTED PROTEIN"/>
    <property type="match status" value="1"/>
</dbReference>
<keyword evidence="4" id="KW-1185">Reference proteome</keyword>
<comment type="caution">
    <text evidence="3">The sequence shown here is derived from an EMBL/GenBank/DDBJ whole genome shotgun (WGS) entry which is preliminary data.</text>
</comment>
<reference evidence="3" key="2">
    <citation type="submission" date="2021-01" db="EMBL/GenBank/DDBJ databases">
        <authorList>
            <person name="Mieszkin S."/>
            <person name="Pouder E."/>
            <person name="Alain K."/>
        </authorList>
    </citation>
    <scope>NUCLEOTIDE SEQUENCE</scope>
    <source>
        <strain evidence="3">HW T2.11</strain>
    </source>
</reference>
<dbReference type="Pfam" id="PF05229">
    <property type="entry name" value="SCPU"/>
    <property type="match status" value="2"/>
</dbReference>
<evidence type="ECO:0000259" key="2">
    <source>
        <dbReference type="Pfam" id="PF05229"/>
    </source>
</evidence>
<evidence type="ECO:0000256" key="1">
    <source>
        <dbReference type="SAM" id="SignalP"/>
    </source>
</evidence>
<dbReference type="RefSeq" id="WP_227322526.1">
    <property type="nucleotide sequence ID" value="NZ_JAESVB010000008.1"/>
</dbReference>
<feature type="domain" description="Spore coat protein U/FanG" evidence="2">
    <location>
        <begin position="21"/>
        <end position="154"/>
    </location>
</feature>
<dbReference type="InterPro" id="IPR007893">
    <property type="entry name" value="Spore_coat_U/FanG"/>
</dbReference>
<dbReference type="Proteomes" id="UP000708298">
    <property type="component" value="Unassembled WGS sequence"/>
</dbReference>
<accession>A0A964E074</accession>
<dbReference type="SMART" id="SM00972">
    <property type="entry name" value="SCPU"/>
    <property type="match status" value="2"/>
</dbReference>
<dbReference type="InterPro" id="IPR053167">
    <property type="entry name" value="Spore_coat_component"/>
</dbReference>
<feature type="signal peptide" evidence="1">
    <location>
        <begin position="1"/>
        <end position="28"/>
    </location>
</feature>
<proteinExistence type="predicted"/>
<dbReference type="PANTHER" id="PTHR37089">
    <property type="entry name" value="PROTEIN U-RELATED"/>
    <property type="match status" value="1"/>
</dbReference>
<feature type="chain" id="PRO_5037676122" evidence="1">
    <location>
        <begin position="29"/>
        <end position="320"/>
    </location>
</feature>
<feature type="domain" description="Spore coat protein U/FanG" evidence="2">
    <location>
        <begin position="181"/>
        <end position="316"/>
    </location>
</feature>
<dbReference type="EMBL" id="JAESVB010000008">
    <property type="protein sequence ID" value="MCB8876869.1"/>
    <property type="molecule type" value="Genomic_DNA"/>
</dbReference>
<dbReference type="AlphaFoldDB" id="A0A964E074"/>
<organism evidence="3 4">
    <name type="scientific">Acidisoma silvae</name>
    <dbReference type="NCBI Taxonomy" id="2802396"/>
    <lineage>
        <taxon>Bacteria</taxon>
        <taxon>Pseudomonadati</taxon>
        <taxon>Pseudomonadota</taxon>
        <taxon>Alphaproteobacteria</taxon>
        <taxon>Acetobacterales</taxon>
        <taxon>Acidocellaceae</taxon>
        <taxon>Acidisoma</taxon>
    </lineage>
</organism>